<accession>A0A1D8RE35</accession>
<evidence type="ECO:0000256" key="1">
    <source>
        <dbReference type="SAM" id="Phobius"/>
    </source>
</evidence>
<geneLocation type="mitochondrion" evidence="2"/>
<organism evidence="2">
    <name type="scientific">Pestalotiopsis fici</name>
    <dbReference type="NCBI Taxonomy" id="393283"/>
    <lineage>
        <taxon>Eukaryota</taxon>
        <taxon>Fungi</taxon>
        <taxon>Dikarya</taxon>
        <taxon>Ascomycota</taxon>
        <taxon>Pezizomycotina</taxon>
        <taxon>Sordariomycetes</taxon>
        <taxon>Xylariomycetidae</taxon>
        <taxon>Amphisphaeriales</taxon>
        <taxon>Sporocadaceae</taxon>
        <taxon>Pestalotiopsis</taxon>
    </lineage>
</organism>
<sequence>MIETGTGTGTGLSIIYLNIIIIYYIALYTYTFIAVNLKTVETTLEKIFKGFYKPFCYFKLGYLYAKKLDNKSQANKISKLCKRIDITIDPKDVLSDLYFCSLKGSIFKYRKFLLIKKSWFFSLIKNMSWISGLLLFLNRNRNLEFRLTDYVLKLGSKIPVLFLSNEISALNIFEVLCLIGIIITSFDILFLWATVRDRDLSIFSLQEKYTLFHKCNFMDKKAKKSFVYRCFCLGVFIHNNSLRIKLCARFLFLFIIFCQLELSTEYRPKWIFEYLVIILQNIFSYLGFSETHTKYLWGLVKLKNK</sequence>
<feature type="transmembrane region" description="Helical" evidence="1">
    <location>
        <begin position="270"/>
        <end position="288"/>
    </location>
</feature>
<dbReference type="AlphaFoldDB" id="A0A1D8RE35"/>
<protein>
    <submittedName>
        <fullName evidence="2">Uncharacterized protein</fullName>
    </submittedName>
</protein>
<keyword evidence="1" id="KW-1133">Transmembrane helix</keyword>
<reference evidence="2" key="1">
    <citation type="submission" date="2016-09" db="EMBL/GenBank/DDBJ databases">
        <authorList>
            <person name="Capua I."/>
            <person name="De Benedictis P."/>
            <person name="Joannis T."/>
            <person name="Lombin L.H."/>
            <person name="Cattoli G."/>
        </authorList>
    </citation>
    <scope>NUCLEOTIDE SEQUENCE</scope>
    <source>
        <strain evidence="2">W106-1</strain>
    </source>
</reference>
<keyword evidence="1" id="KW-0472">Membrane</keyword>
<dbReference type="GeneID" id="30218106"/>
<evidence type="ECO:0000313" key="2">
    <source>
        <dbReference type="EMBL" id="AOW71159.1"/>
    </source>
</evidence>
<feature type="transmembrane region" description="Helical" evidence="1">
    <location>
        <begin position="14"/>
        <end position="37"/>
    </location>
</feature>
<proteinExistence type="predicted"/>
<keyword evidence="1" id="KW-0812">Transmembrane</keyword>
<reference evidence="2" key="2">
    <citation type="journal article" date="2017" name="Appl. Microbiol. Biotechnol.">
        <title>Complete mitochondrial genome of the endophytic fungus Pestalotiopsis fici: features and evolution.</title>
        <authorList>
            <person name="Zhang S."/>
            <person name="Wang X.N."/>
            <person name="Zhang X.L."/>
            <person name="Liu X.Z."/>
            <person name="Zhang Y.J."/>
        </authorList>
    </citation>
    <scope>NUCLEOTIDE SEQUENCE</scope>
    <source>
        <strain evidence="2">W106-1</strain>
    </source>
</reference>
<feature type="transmembrane region" description="Helical" evidence="1">
    <location>
        <begin position="118"/>
        <end position="137"/>
    </location>
</feature>
<dbReference type="RefSeq" id="YP_009317062.1">
    <property type="nucleotide sequence ID" value="NC_031828.1"/>
</dbReference>
<dbReference type="EMBL" id="KX870077">
    <property type="protein sequence ID" value="AOW71159.1"/>
    <property type="molecule type" value="Genomic_DNA"/>
</dbReference>
<name>A0A1D8RE35_9PEZI</name>
<gene>
    <name evidence="2" type="primary">orf305</name>
</gene>
<feature type="transmembrane region" description="Helical" evidence="1">
    <location>
        <begin position="172"/>
        <end position="195"/>
    </location>
</feature>
<keyword evidence="2" id="KW-0496">Mitochondrion</keyword>